<proteinExistence type="predicted"/>
<reference evidence="2 3" key="1">
    <citation type="submission" date="2019-11" db="EMBL/GenBank/DDBJ databases">
        <title>Acidiferrimicrobium australis gen. nov., sp. nov., an acidophilic and obligately heterotrophic, member of the Actinobacteria that catalyses dissimilatory oxido- reduction of iron isolated from metal-rich acidic water in Chile.</title>
        <authorList>
            <person name="Gonzalez D."/>
            <person name="Huber K."/>
            <person name="Hedrich S."/>
            <person name="Rojas-Villalobos C."/>
            <person name="Quatrini R."/>
            <person name="Dinamarca M.A."/>
            <person name="Schwarz A."/>
            <person name="Canales C."/>
            <person name="Nancucheo I."/>
        </authorList>
    </citation>
    <scope>NUCLEOTIDE SEQUENCE [LARGE SCALE GENOMIC DNA]</scope>
    <source>
        <strain evidence="2 3">USS-CCA1</strain>
    </source>
</reference>
<name>A0ABW9QQG1_9ACTN</name>
<evidence type="ECO:0000313" key="2">
    <source>
        <dbReference type="EMBL" id="MST32054.1"/>
    </source>
</evidence>
<evidence type="ECO:0008006" key="4">
    <source>
        <dbReference type="Google" id="ProtNLM"/>
    </source>
</evidence>
<protein>
    <recommendedName>
        <fullName evidence="4">DUF2742 domain-containing protein</fullName>
    </recommendedName>
</protein>
<feature type="region of interest" description="Disordered" evidence="1">
    <location>
        <begin position="146"/>
        <end position="166"/>
    </location>
</feature>
<dbReference type="EMBL" id="WJHE01000201">
    <property type="protein sequence ID" value="MST32054.1"/>
    <property type="molecule type" value="Genomic_DNA"/>
</dbReference>
<organism evidence="2 3">
    <name type="scientific">Acidiferrimicrobium australe</name>
    <dbReference type="NCBI Taxonomy" id="2664430"/>
    <lineage>
        <taxon>Bacteria</taxon>
        <taxon>Bacillati</taxon>
        <taxon>Actinomycetota</taxon>
        <taxon>Acidimicrobiia</taxon>
        <taxon>Acidimicrobiales</taxon>
        <taxon>Acidimicrobiaceae</taxon>
        <taxon>Acidiferrimicrobium</taxon>
    </lineage>
</organism>
<sequence length="166" mass="18350">MTDPFAAFLHPVEPSDYDEIDIPAPTRWAAIPAEDAPQAWAELRAWAEQLRERFCLDHHVLPACWWRHNPHVEALAALRDHEAASYLDTAPATAPVDWLRALRDVTALLRAWTGELGCDATHRPGPDTTTAGAAFDEAGWAAYVAADTSRRRSSPQRGETDEGADE</sequence>
<accession>A0ABW9QQG1</accession>
<dbReference type="Proteomes" id="UP000437736">
    <property type="component" value="Unassembled WGS sequence"/>
</dbReference>
<comment type="caution">
    <text evidence="2">The sequence shown here is derived from an EMBL/GenBank/DDBJ whole genome shotgun (WGS) entry which is preliminary data.</text>
</comment>
<evidence type="ECO:0000256" key="1">
    <source>
        <dbReference type="SAM" id="MobiDB-lite"/>
    </source>
</evidence>
<keyword evidence="3" id="KW-1185">Reference proteome</keyword>
<gene>
    <name evidence="2" type="ORF">GHK86_04850</name>
</gene>
<evidence type="ECO:0000313" key="3">
    <source>
        <dbReference type="Proteomes" id="UP000437736"/>
    </source>
</evidence>